<dbReference type="AlphaFoldDB" id="A0AAE0SJ44"/>
<reference evidence="2" key="3">
    <citation type="submission" date="2023-05" db="EMBL/GenBank/DDBJ databases">
        <authorList>
            <person name="Smith C.H."/>
        </authorList>
    </citation>
    <scope>NUCLEOTIDE SEQUENCE</scope>
    <source>
        <strain evidence="2">CHS0354</strain>
        <tissue evidence="2">Mantle</tissue>
    </source>
</reference>
<dbReference type="EMBL" id="JAEAOA010000316">
    <property type="protein sequence ID" value="KAK3592869.1"/>
    <property type="molecule type" value="Genomic_DNA"/>
</dbReference>
<feature type="region of interest" description="Disordered" evidence="1">
    <location>
        <begin position="474"/>
        <end position="509"/>
    </location>
</feature>
<feature type="compositionally biased region" description="Basic residues" evidence="1">
    <location>
        <begin position="53"/>
        <end position="64"/>
    </location>
</feature>
<organism evidence="2 3">
    <name type="scientific">Potamilus streckersoni</name>
    <dbReference type="NCBI Taxonomy" id="2493646"/>
    <lineage>
        <taxon>Eukaryota</taxon>
        <taxon>Metazoa</taxon>
        <taxon>Spiralia</taxon>
        <taxon>Lophotrochozoa</taxon>
        <taxon>Mollusca</taxon>
        <taxon>Bivalvia</taxon>
        <taxon>Autobranchia</taxon>
        <taxon>Heteroconchia</taxon>
        <taxon>Palaeoheterodonta</taxon>
        <taxon>Unionida</taxon>
        <taxon>Unionoidea</taxon>
        <taxon>Unionidae</taxon>
        <taxon>Ambleminae</taxon>
        <taxon>Lampsilini</taxon>
        <taxon>Potamilus</taxon>
    </lineage>
</organism>
<feature type="region of interest" description="Disordered" evidence="1">
    <location>
        <begin position="209"/>
        <end position="269"/>
    </location>
</feature>
<feature type="region of interest" description="Disordered" evidence="1">
    <location>
        <begin position="324"/>
        <end position="343"/>
    </location>
</feature>
<feature type="compositionally biased region" description="Acidic residues" evidence="1">
    <location>
        <begin position="150"/>
        <end position="159"/>
    </location>
</feature>
<proteinExistence type="predicted"/>
<feature type="compositionally biased region" description="Basic and acidic residues" evidence="1">
    <location>
        <begin position="160"/>
        <end position="173"/>
    </location>
</feature>
<reference evidence="2" key="2">
    <citation type="journal article" date="2021" name="Genome Biol. Evol.">
        <title>Developing a high-quality reference genome for a parasitic bivalve with doubly uniparental inheritance (Bivalvia: Unionida).</title>
        <authorList>
            <person name="Smith C.H."/>
        </authorList>
    </citation>
    <scope>NUCLEOTIDE SEQUENCE</scope>
    <source>
        <strain evidence="2">CHS0354</strain>
        <tissue evidence="2">Mantle</tissue>
    </source>
</reference>
<comment type="caution">
    <text evidence="2">The sequence shown here is derived from an EMBL/GenBank/DDBJ whole genome shotgun (WGS) entry which is preliminary data.</text>
</comment>
<feature type="region of interest" description="Disordered" evidence="1">
    <location>
        <begin position="50"/>
        <end position="76"/>
    </location>
</feature>
<reference evidence="2" key="1">
    <citation type="journal article" date="2021" name="Genome Biol. Evol.">
        <title>A High-Quality Reference Genome for a Parasitic Bivalve with Doubly Uniparental Inheritance (Bivalvia: Unionida).</title>
        <authorList>
            <person name="Smith C.H."/>
        </authorList>
    </citation>
    <scope>NUCLEOTIDE SEQUENCE</scope>
    <source>
        <strain evidence="2">CHS0354</strain>
    </source>
</reference>
<feature type="compositionally biased region" description="Acidic residues" evidence="1">
    <location>
        <begin position="226"/>
        <end position="239"/>
    </location>
</feature>
<evidence type="ECO:0000256" key="1">
    <source>
        <dbReference type="SAM" id="MobiDB-lite"/>
    </source>
</evidence>
<name>A0AAE0SJ44_9BIVA</name>
<sequence length="509" mass="57734">MVRKRKIKYLQTINYSTGEVVQEFEMKMEDDLYDNLHDKKDNVNEYRDLHKENFRKKDKNHKQPPKLPERRNPTDLIITPNSLVESIEAEFKDIRQKYEVQGSDDDDTGNYPNLATFPEMEELKMQTNDLKGSSAKKVKFDNSVTVYSNESEDINEQEVCDEKATESTDKVESEFAEQVDKITTVDMDLPSYDDVDTGELGFHEEYEENMLQNPKQGIKKASKEDEYNDEEDDFYESYDDSFGKNKGTDKYNTTLPKKPFKSKENGNRTYDDEMIEEFVYEESQTAEIDHKNTSLRDTRTNDAQPLQQQITDYDGALYEEPVSSHFRDSGLPNVPTPNTPKLPTLTMPLEKKLVNNFQADGEVLHWSKEGLSDESIIAKSVKENGESNQKTERSISEITALSTSSVPPAVPKRKGKVAPILSVSPSEDEVGLNIKGVKARNKINIGISENISGNVLGDIGEDNRGFDFHDVSSIQPQTVPRKANGLSSPVDQSQIMHPLTKSSYNSSDA</sequence>
<protein>
    <submittedName>
        <fullName evidence="2">Uncharacterized protein</fullName>
    </submittedName>
</protein>
<evidence type="ECO:0000313" key="3">
    <source>
        <dbReference type="Proteomes" id="UP001195483"/>
    </source>
</evidence>
<gene>
    <name evidence="2" type="ORF">CHS0354_004092</name>
</gene>
<keyword evidence="3" id="KW-1185">Reference proteome</keyword>
<accession>A0AAE0SJ44</accession>
<dbReference type="Proteomes" id="UP001195483">
    <property type="component" value="Unassembled WGS sequence"/>
</dbReference>
<feature type="region of interest" description="Disordered" evidence="1">
    <location>
        <begin position="149"/>
        <end position="175"/>
    </location>
</feature>
<evidence type="ECO:0000313" key="2">
    <source>
        <dbReference type="EMBL" id="KAK3592869.1"/>
    </source>
</evidence>
<feature type="compositionally biased region" description="Polar residues" evidence="1">
    <location>
        <begin position="485"/>
        <end position="509"/>
    </location>
</feature>